<dbReference type="Pfam" id="PF16200">
    <property type="entry name" value="Band_7_C"/>
    <property type="match status" value="1"/>
</dbReference>
<dbReference type="SUPFAM" id="SSF117892">
    <property type="entry name" value="Band 7/SPFH domain"/>
    <property type="match status" value="1"/>
</dbReference>
<feature type="compositionally biased region" description="Polar residues" evidence="4">
    <location>
        <begin position="376"/>
        <end position="395"/>
    </location>
</feature>
<dbReference type="GO" id="GO:0007005">
    <property type="term" value="P:mitochondrion organization"/>
    <property type="evidence" value="ECO:0007669"/>
    <property type="project" value="TreeGrafter"/>
</dbReference>
<proteinExistence type="inferred from homology"/>
<comment type="caution">
    <text evidence="6">The sequence shown here is derived from an EMBL/GenBank/DDBJ whole genome shotgun (WGS) entry which is preliminary data.</text>
</comment>
<gene>
    <name evidence="6" type="ORF">AB1Y20_000736</name>
</gene>
<dbReference type="GO" id="GO:0005886">
    <property type="term" value="C:plasma membrane"/>
    <property type="evidence" value="ECO:0007669"/>
    <property type="project" value="UniProtKB-ARBA"/>
</dbReference>
<evidence type="ECO:0000256" key="3">
    <source>
        <dbReference type="ARBA" id="ARBA00023128"/>
    </source>
</evidence>
<sequence length="395" mass="42521">MLAARVASRASAAASVRLARRPGRQVQFTPRRNISNYFARLDTPWNLGVVVVPQQFAWVVERFGKFHSVLDPGLNFLVPGMHRIRYVYSLKEEALSVPSQTAITRDNVNISIDGVLYIKITDAYKAAYGVDDPHYAITQLAQTTMRSEIGKLTLDKTFEERDNLNAGIVQTINEAAGDWGIACLRYEIRDITPPASVRTAMEMQAEAERRKRALVLDSEGERDAEINVAEGRKLAAILASEASMQERINQGKGEAIAIAAKAEATASAIQAVATAICRSGGTEASAYRVAEQYVAAFGQLAKESNTLVVPANSSDVGSMVAQAMSIYTGLSGAAAPKQKTAVSTYSGSDFSEEKLAQAGAREAANSMDRQREAHSGATTPHSAKQTASSSNDSRD</sequence>
<evidence type="ECO:0000313" key="7">
    <source>
        <dbReference type="Proteomes" id="UP001515480"/>
    </source>
</evidence>
<dbReference type="PANTHER" id="PTHR43327">
    <property type="entry name" value="STOMATIN-LIKE PROTEIN 2, MITOCHONDRIAL"/>
    <property type="match status" value="1"/>
</dbReference>
<dbReference type="GO" id="GO:0005739">
    <property type="term" value="C:mitochondrion"/>
    <property type="evidence" value="ECO:0007669"/>
    <property type="project" value="UniProtKB-SubCell"/>
</dbReference>
<keyword evidence="7" id="KW-1185">Reference proteome</keyword>
<comment type="similarity">
    <text evidence="2">Belongs to the band 7/mec-2 family.</text>
</comment>
<dbReference type="EMBL" id="JBGBPQ010000001">
    <property type="protein sequence ID" value="KAL1529804.1"/>
    <property type="molecule type" value="Genomic_DNA"/>
</dbReference>
<dbReference type="FunFam" id="3.30.479.30:FF:000004">
    <property type="entry name" value="Putative membrane protease family, stomatin"/>
    <property type="match status" value="1"/>
</dbReference>
<dbReference type="InterPro" id="IPR036013">
    <property type="entry name" value="Band_7/SPFH_dom_sf"/>
</dbReference>
<dbReference type="SMART" id="SM00244">
    <property type="entry name" value="PHB"/>
    <property type="match status" value="1"/>
</dbReference>
<dbReference type="Pfam" id="PF01145">
    <property type="entry name" value="Band_7"/>
    <property type="match status" value="1"/>
</dbReference>
<accession>A0AB34K7G4</accession>
<dbReference type="GO" id="GO:0098552">
    <property type="term" value="C:side of membrane"/>
    <property type="evidence" value="ECO:0007669"/>
    <property type="project" value="UniProtKB-ARBA"/>
</dbReference>
<protein>
    <recommendedName>
        <fullName evidence="5">Band 7 domain-containing protein</fullName>
    </recommendedName>
</protein>
<evidence type="ECO:0000256" key="1">
    <source>
        <dbReference type="ARBA" id="ARBA00004173"/>
    </source>
</evidence>
<evidence type="ECO:0000256" key="2">
    <source>
        <dbReference type="ARBA" id="ARBA00008164"/>
    </source>
</evidence>
<comment type="subcellular location">
    <subcellularLocation>
        <location evidence="1">Mitochondrion</location>
    </subcellularLocation>
</comment>
<evidence type="ECO:0000259" key="5">
    <source>
        <dbReference type="SMART" id="SM00244"/>
    </source>
</evidence>
<dbReference type="AlphaFoldDB" id="A0AB34K7G4"/>
<feature type="domain" description="Band 7" evidence="5">
    <location>
        <begin position="47"/>
        <end position="205"/>
    </location>
</feature>
<dbReference type="Proteomes" id="UP001515480">
    <property type="component" value="Unassembled WGS sequence"/>
</dbReference>
<evidence type="ECO:0000313" key="6">
    <source>
        <dbReference type="EMBL" id="KAL1529804.1"/>
    </source>
</evidence>
<dbReference type="CDD" id="cd08829">
    <property type="entry name" value="SPFH_paraslipin"/>
    <property type="match status" value="1"/>
</dbReference>
<dbReference type="PANTHER" id="PTHR43327:SF10">
    <property type="entry name" value="STOMATIN-LIKE PROTEIN 2, MITOCHONDRIAL"/>
    <property type="match status" value="1"/>
</dbReference>
<evidence type="ECO:0000256" key="4">
    <source>
        <dbReference type="SAM" id="MobiDB-lite"/>
    </source>
</evidence>
<dbReference type="InterPro" id="IPR032435">
    <property type="entry name" value="STML2-like_C"/>
</dbReference>
<dbReference type="InterPro" id="IPR050710">
    <property type="entry name" value="Band7/mec-2_domain"/>
</dbReference>
<organism evidence="6 7">
    <name type="scientific">Prymnesium parvum</name>
    <name type="common">Toxic golden alga</name>
    <dbReference type="NCBI Taxonomy" id="97485"/>
    <lineage>
        <taxon>Eukaryota</taxon>
        <taxon>Haptista</taxon>
        <taxon>Haptophyta</taxon>
        <taxon>Prymnesiophyceae</taxon>
        <taxon>Prymnesiales</taxon>
        <taxon>Prymnesiaceae</taxon>
        <taxon>Prymnesium</taxon>
    </lineage>
</organism>
<dbReference type="Gene3D" id="3.30.479.30">
    <property type="entry name" value="Band 7 domain"/>
    <property type="match status" value="1"/>
</dbReference>
<reference evidence="6 7" key="1">
    <citation type="journal article" date="2024" name="Science">
        <title>Giant polyketide synthase enzymes in the biosynthesis of giant marine polyether toxins.</title>
        <authorList>
            <person name="Fallon T.R."/>
            <person name="Shende V.V."/>
            <person name="Wierzbicki I.H."/>
            <person name="Pendleton A.L."/>
            <person name="Watervoot N.F."/>
            <person name="Auber R.P."/>
            <person name="Gonzalez D.J."/>
            <person name="Wisecaver J.H."/>
            <person name="Moore B.S."/>
        </authorList>
    </citation>
    <scope>NUCLEOTIDE SEQUENCE [LARGE SCALE GENOMIC DNA]</scope>
    <source>
        <strain evidence="6 7">12B1</strain>
    </source>
</reference>
<feature type="region of interest" description="Disordered" evidence="4">
    <location>
        <begin position="353"/>
        <end position="395"/>
    </location>
</feature>
<keyword evidence="3" id="KW-0496">Mitochondrion</keyword>
<dbReference type="PRINTS" id="PR00721">
    <property type="entry name" value="STOMATIN"/>
</dbReference>
<dbReference type="InterPro" id="IPR001972">
    <property type="entry name" value="Stomatin_HflK_fam"/>
</dbReference>
<name>A0AB34K7G4_PRYPA</name>
<dbReference type="InterPro" id="IPR001107">
    <property type="entry name" value="Band_7"/>
</dbReference>